<dbReference type="Proteomes" id="UP000636891">
    <property type="component" value="Unassembled WGS sequence"/>
</dbReference>
<dbReference type="SUPFAM" id="SSF51730">
    <property type="entry name" value="FAD-linked oxidoreductase"/>
    <property type="match status" value="1"/>
</dbReference>
<dbReference type="InterPro" id="IPR003171">
    <property type="entry name" value="Mehydrof_redctse-like"/>
</dbReference>
<keyword evidence="4 9" id="KW-0285">Flavoprotein</keyword>
<proteinExistence type="inferred from homology"/>
<evidence type="ECO:0000313" key="10">
    <source>
        <dbReference type="EMBL" id="MBC5616767.1"/>
    </source>
</evidence>
<reference evidence="10 11" key="1">
    <citation type="submission" date="2020-08" db="EMBL/GenBank/DDBJ databases">
        <title>Genome public.</title>
        <authorList>
            <person name="Liu C."/>
            <person name="Sun Q."/>
        </authorList>
    </citation>
    <scope>NUCLEOTIDE SEQUENCE [LARGE SCALE GENOMIC DNA]</scope>
    <source>
        <strain evidence="10 11">New-7</strain>
    </source>
</reference>
<comment type="cofactor">
    <cofactor evidence="1 9">
        <name>FAD</name>
        <dbReference type="ChEBI" id="CHEBI:57692"/>
    </cofactor>
</comment>
<comment type="pathway">
    <text evidence="2 9">One-carbon metabolism; tetrahydrofolate interconversion.</text>
</comment>
<evidence type="ECO:0000256" key="5">
    <source>
        <dbReference type="ARBA" id="ARBA00022827"/>
    </source>
</evidence>
<keyword evidence="6 9" id="KW-0560">Oxidoreductase</keyword>
<name>A0ABR7CMI7_9BACT</name>
<comment type="caution">
    <text evidence="10">The sequence shown here is derived from an EMBL/GenBank/DDBJ whole genome shotgun (WGS) entry which is preliminary data.</text>
</comment>
<organism evidence="10 11">
    <name type="scientific">Alistipes hominis</name>
    <dbReference type="NCBI Taxonomy" id="2763015"/>
    <lineage>
        <taxon>Bacteria</taxon>
        <taxon>Pseudomonadati</taxon>
        <taxon>Bacteroidota</taxon>
        <taxon>Bacteroidia</taxon>
        <taxon>Bacteroidales</taxon>
        <taxon>Rikenellaceae</taxon>
        <taxon>Alistipes</taxon>
    </lineage>
</organism>
<dbReference type="Gene3D" id="3.20.20.220">
    <property type="match status" value="1"/>
</dbReference>
<evidence type="ECO:0000256" key="7">
    <source>
        <dbReference type="ARBA" id="ARBA00034478"/>
    </source>
</evidence>
<evidence type="ECO:0000256" key="1">
    <source>
        <dbReference type="ARBA" id="ARBA00001974"/>
    </source>
</evidence>
<evidence type="ECO:0000256" key="2">
    <source>
        <dbReference type="ARBA" id="ARBA00004777"/>
    </source>
</evidence>
<dbReference type="EMBL" id="JACOOK010000003">
    <property type="protein sequence ID" value="MBC5616767.1"/>
    <property type="molecule type" value="Genomic_DNA"/>
</dbReference>
<dbReference type="RefSeq" id="WP_101572525.1">
    <property type="nucleotide sequence ID" value="NZ_JACOOK010000003.1"/>
</dbReference>
<evidence type="ECO:0000313" key="11">
    <source>
        <dbReference type="Proteomes" id="UP000636891"/>
    </source>
</evidence>
<dbReference type="Pfam" id="PF02219">
    <property type="entry name" value="MTHFR"/>
    <property type="match status" value="1"/>
</dbReference>
<comment type="pathway">
    <text evidence="7">Amino-acid biosynthesis; L-methionine biosynthesis via de novo pathway.</text>
</comment>
<evidence type="ECO:0000256" key="9">
    <source>
        <dbReference type="RuleBase" id="RU003862"/>
    </source>
</evidence>
<evidence type="ECO:0000256" key="3">
    <source>
        <dbReference type="ARBA" id="ARBA00006743"/>
    </source>
</evidence>
<dbReference type="PANTHER" id="PTHR45754">
    <property type="entry name" value="METHYLENETETRAHYDROFOLATE REDUCTASE"/>
    <property type="match status" value="1"/>
</dbReference>
<dbReference type="PANTHER" id="PTHR45754:SF3">
    <property type="entry name" value="METHYLENETETRAHYDROFOLATE REDUCTASE (NADPH)"/>
    <property type="match status" value="1"/>
</dbReference>
<protein>
    <recommendedName>
        <fullName evidence="9">Methylenetetrahydrofolate reductase</fullName>
    </recommendedName>
</protein>
<dbReference type="CDD" id="cd00537">
    <property type="entry name" value="MTHFR"/>
    <property type="match status" value="1"/>
</dbReference>
<evidence type="ECO:0000256" key="8">
    <source>
        <dbReference type="ARBA" id="ARBA00048628"/>
    </source>
</evidence>
<accession>A0ABR7CMI7</accession>
<comment type="similarity">
    <text evidence="3 9">Belongs to the methylenetetrahydrofolate reductase family.</text>
</comment>
<evidence type="ECO:0000256" key="6">
    <source>
        <dbReference type="ARBA" id="ARBA00023002"/>
    </source>
</evidence>
<evidence type="ECO:0000256" key="4">
    <source>
        <dbReference type="ARBA" id="ARBA00022630"/>
    </source>
</evidence>
<comment type="catalytic activity">
    <reaction evidence="8">
        <text>(6S)-5-methyl-5,6,7,8-tetrahydrofolate + NAD(+) = (6R)-5,10-methylene-5,6,7,8-tetrahydrofolate + NADH + H(+)</text>
        <dbReference type="Rhea" id="RHEA:19821"/>
        <dbReference type="ChEBI" id="CHEBI:15378"/>
        <dbReference type="ChEBI" id="CHEBI:15636"/>
        <dbReference type="ChEBI" id="CHEBI:18608"/>
        <dbReference type="ChEBI" id="CHEBI:57540"/>
        <dbReference type="ChEBI" id="CHEBI:57945"/>
        <dbReference type="EC" id="1.5.1.54"/>
    </reaction>
    <physiologicalReaction direction="right-to-left" evidence="8">
        <dbReference type="Rhea" id="RHEA:19823"/>
    </physiologicalReaction>
</comment>
<keyword evidence="5 9" id="KW-0274">FAD</keyword>
<sequence length="320" mass="35701">MHITDIIRKAGAEGKPRFSFELLPPLKGDGTQRTFEAIDPLMEFSPIFCSVTYHREDVKYVEKENGLLERHTVRRRPGTVGISAAIMQRYGLTVIPHLICGGQSRYDIEDALIDLDFLGIQNVLALRGDNLKGEHTFRNHPDGHLHASELVEQIERMNRGVFIDGEVEQCHNTNFCIGVAGYPEKHAEAPNKAEDLRRLKEKVDAGAAYIITQMSFDSAKILSFIDDCRAAGIDVPIVPGIKPFSTKAQLTMLPQIFHVDLPEALVETVKRCNNNAEVREAGVEWAIAQGRELIAAGIPVLHFYTMGKTDNMVKIARALF</sequence>
<keyword evidence="11" id="KW-1185">Reference proteome</keyword>
<gene>
    <name evidence="10" type="ORF">H8S08_07005</name>
</gene>
<dbReference type="InterPro" id="IPR029041">
    <property type="entry name" value="FAD-linked_oxidoreductase-like"/>
</dbReference>